<dbReference type="SUPFAM" id="SSF53254">
    <property type="entry name" value="Phosphoglycerate mutase-like"/>
    <property type="match status" value="1"/>
</dbReference>
<reference evidence="2" key="1">
    <citation type="journal article" date="2011" name="PLoS Genet.">
        <title>Azospirillum genomes reveal transition of bacteria from aquatic to terrestrial environments.</title>
        <authorList>
            <person name="Wisniewski-Dye F."/>
            <person name="Borziak K."/>
            <person name="Khalsa-Moyers G."/>
            <person name="Alexandre G."/>
            <person name="Sukharnikov L.O."/>
            <person name="Wuichet K."/>
            <person name="Hurst G.B."/>
            <person name="McDonald W.H."/>
            <person name="Robertson J.S."/>
            <person name="Barbe V."/>
            <person name="Calteau A."/>
            <person name="Rouy Z."/>
            <person name="Mangenot S."/>
            <person name="Prigent-Combaret C."/>
            <person name="Normand P."/>
            <person name="Boyer M."/>
            <person name="Siguier P."/>
            <person name="Dessaux Y."/>
            <person name="Elmerich C."/>
            <person name="Condemine G."/>
            <person name="Krishnen G."/>
            <person name="Kennedy I."/>
            <person name="Paterson A.H."/>
            <person name="Gonzalez V."/>
            <person name="Mavingui P."/>
            <person name="Zhulin I.B."/>
        </authorList>
    </citation>
    <scope>NUCLEOTIDE SEQUENCE [LARGE SCALE GENOMIC DNA]</scope>
    <source>
        <strain evidence="2">4B</strain>
    </source>
</reference>
<gene>
    <name evidence="1" type="ordered locus">AZOLI_p60032</name>
</gene>
<dbReference type="InterPro" id="IPR029033">
    <property type="entry name" value="His_PPase_superfam"/>
</dbReference>
<dbReference type="HOGENOM" id="CLU_122895_0_0_5"/>
<dbReference type="Proteomes" id="UP000005667">
    <property type="component" value="Plasmid AZO_p6"/>
</dbReference>
<evidence type="ECO:0000313" key="1">
    <source>
        <dbReference type="EMBL" id="CBS91455.1"/>
    </source>
</evidence>
<dbReference type="Pfam" id="PF00300">
    <property type="entry name" value="His_Phos_1"/>
    <property type="match status" value="1"/>
</dbReference>
<organism evidence="1 2">
    <name type="scientific">Azospirillum lipoferum (strain 4B)</name>
    <dbReference type="NCBI Taxonomy" id="862719"/>
    <lineage>
        <taxon>Bacteria</taxon>
        <taxon>Pseudomonadati</taxon>
        <taxon>Pseudomonadota</taxon>
        <taxon>Alphaproteobacteria</taxon>
        <taxon>Rhodospirillales</taxon>
        <taxon>Azospirillaceae</taxon>
        <taxon>Azospirillum</taxon>
    </lineage>
</organism>
<dbReference type="EMBL" id="FQ311874">
    <property type="protein sequence ID" value="CBS91455.1"/>
    <property type="molecule type" value="Genomic_DNA"/>
</dbReference>
<evidence type="ECO:0000313" key="2">
    <source>
        <dbReference type="Proteomes" id="UP000005667"/>
    </source>
</evidence>
<dbReference type="SMART" id="SM00855">
    <property type="entry name" value="PGAM"/>
    <property type="match status" value="1"/>
</dbReference>
<protein>
    <submittedName>
        <fullName evidence="1">Phosphoglycerate mutase</fullName>
    </submittedName>
</protein>
<name>G7ZIK5_AZOL4</name>
<accession>G7ZIK5</accession>
<dbReference type="KEGG" id="ali:AZOLI_p60032"/>
<dbReference type="AlphaFoldDB" id="G7ZIK5"/>
<dbReference type="OrthoDB" id="5729189at2"/>
<geneLocation type="plasmid" evidence="1 2">
    <name>AZO_p6</name>
</geneLocation>
<proteinExistence type="predicted"/>
<keyword evidence="2" id="KW-1185">Reference proteome</keyword>
<dbReference type="InterPro" id="IPR013078">
    <property type="entry name" value="His_Pase_superF_clade-1"/>
</dbReference>
<dbReference type="Gene3D" id="3.40.50.1240">
    <property type="entry name" value="Phosphoglycerate mutase-like"/>
    <property type="match status" value="1"/>
</dbReference>
<sequence>MTRIFMIRHGKSAAGFDEALDADLSELGHRQAAIAAAAVARRLPPMPIIASPFQRARSTAEPLARAWRQPMAISPEITEIPTPPHLGEENLAARRPWLTAIMASRYGNLGDDIEIWRQSLIDFVANTKQDSILFTHYLTINAIVGAAQNDDRVALCDPGYCTVTELEVCSGQISVIGIGLDYDLLPAVLPDV</sequence>
<keyword evidence="1" id="KW-0614">Plasmid</keyword>
<dbReference type="CDD" id="cd07067">
    <property type="entry name" value="HP_PGM_like"/>
    <property type="match status" value="1"/>
</dbReference>